<organism evidence="7 8">
    <name type="scientific">Tenacibaculum lutimaris</name>
    <dbReference type="NCBI Taxonomy" id="285258"/>
    <lineage>
        <taxon>Bacteria</taxon>
        <taxon>Pseudomonadati</taxon>
        <taxon>Bacteroidota</taxon>
        <taxon>Flavobacteriia</taxon>
        <taxon>Flavobacteriales</taxon>
        <taxon>Flavobacteriaceae</taxon>
        <taxon>Tenacibaculum</taxon>
    </lineage>
</organism>
<evidence type="ECO:0008006" key="9">
    <source>
        <dbReference type="Google" id="ProtNLM"/>
    </source>
</evidence>
<dbReference type="Proteomes" id="UP000285780">
    <property type="component" value="Unassembled WGS sequence"/>
</dbReference>
<feature type="domain" description="Glycosyltransferase 2-like" evidence="5">
    <location>
        <begin position="22"/>
        <end position="149"/>
    </location>
</feature>
<sequence>MYKQNTGYKTYNYTERSFIDLSVIIVNYKSWDPLQQCLNSLQLKDYKKLNLEVIVVDNCSSDNRLDEFSKQNRDVLFVENTGNNGFANGCNVGAKFSSGKQLLFLNPDTIANEEALFQMNVNLQSNPNYGIVSCKQITSVGNEERYIRLFPSLTRLFGITRAIDRKFSKRYKELKETTNSVVFPDWVTGAVVCISKEEFYSVGGWNEDYWMYYEDVDLCKKIVNKGLQIALLKEVSVIHDHGGASRINVVTSSLTKSEVLISRHIYINNHFAGLKKYVSQILLVIETILSKVFLGVLGTIFFFVPKLVVQRLLCKNMMLYYFQCLTRGSWLSKRSMNF</sequence>
<dbReference type="InterPro" id="IPR001173">
    <property type="entry name" value="Glyco_trans_2-like"/>
</dbReference>
<dbReference type="EMBL" id="RAQM01000008">
    <property type="protein sequence ID" value="RKF03950.1"/>
    <property type="molecule type" value="Genomic_DNA"/>
</dbReference>
<dbReference type="InterPro" id="IPR027791">
    <property type="entry name" value="Galactosyl_T_C"/>
</dbReference>
<comment type="similarity">
    <text evidence="1">Belongs to the glycosyltransferase 2 family.</text>
</comment>
<feature type="transmembrane region" description="Helical" evidence="4">
    <location>
        <begin position="288"/>
        <end position="309"/>
    </location>
</feature>
<evidence type="ECO:0000256" key="4">
    <source>
        <dbReference type="SAM" id="Phobius"/>
    </source>
</evidence>
<dbReference type="GO" id="GO:0016757">
    <property type="term" value="F:glycosyltransferase activity"/>
    <property type="evidence" value="ECO:0007669"/>
    <property type="project" value="UniProtKB-KW"/>
</dbReference>
<comment type="caution">
    <text evidence="7">The sequence shown here is derived from an EMBL/GenBank/DDBJ whole genome shotgun (WGS) entry which is preliminary data.</text>
</comment>
<keyword evidence="3" id="KW-0808">Transferase</keyword>
<keyword evidence="4" id="KW-1133">Transmembrane helix</keyword>
<evidence type="ECO:0000259" key="6">
    <source>
        <dbReference type="Pfam" id="PF02709"/>
    </source>
</evidence>
<accession>A0A420E1K6</accession>
<gene>
    <name evidence="7" type="ORF">C8N26_1582</name>
</gene>
<dbReference type="RefSeq" id="WP_120186797.1">
    <property type="nucleotide sequence ID" value="NZ_RAQM01000008.1"/>
</dbReference>
<evidence type="ECO:0000256" key="2">
    <source>
        <dbReference type="ARBA" id="ARBA00022676"/>
    </source>
</evidence>
<proteinExistence type="inferred from homology"/>
<protein>
    <recommendedName>
        <fullName evidence="9">GT2 family glycosyltransferase</fullName>
    </recommendedName>
</protein>
<dbReference type="AlphaFoldDB" id="A0A420E1K6"/>
<dbReference type="Pfam" id="PF00535">
    <property type="entry name" value="Glycos_transf_2"/>
    <property type="match status" value="1"/>
</dbReference>
<evidence type="ECO:0000259" key="5">
    <source>
        <dbReference type="Pfam" id="PF00535"/>
    </source>
</evidence>
<evidence type="ECO:0000313" key="8">
    <source>
        <dbReference type="Proteomes" id="UP000285780"/>
    </source>
</evidence>
<keyword evidence="4" id="KW-0812">Transmembrane</keyword>
<keyword evidence="2" id="KW-0328">Glycosyltransferase</keyword>
<keyword evidence="8" id="KW-1185">Reference proteome</keyword>
<reference evidence="7 8" key="1">
    <citation type="submission" date="2018-09" db="EMBL/GenBank/DDBJ databases">
        <title>Genomic Encyclopedia of Archaeal and Bacterial Type Strains, Phase II (KMG-II): from individual species to whole genera.</title>
        <authorList>
            <person name="Goeker M."/>
        </authorList>
    </citation>
    <scope>NUCLEOTIDE SEQUENCE [LARGE SCALE GENOMIC DNA]</scope>
    <source>
        <strain evidence="7 8">DSM 16505</strain>
    </source>
</reference>
<feature type="domain" description="Galactosyltransferase C-terminal" evidence="6">
    <location>
        <begin position="188"/>
        <end position="233"/>
    </location>
</feature>
<name>A0A420E1K6_9FLAO</name>
<dbReference type="Gene3D" id="3.90.550.10">
    <property type="entry name" value="Spore Coat Polysaccharide Biosynthesis Protein SpsA, Chain A"/>
    <property type="match status" value="1"/>
</dbReference>
<keyword evidence="4" id="KW-0472">Membrane</keyword>
<dbReference type="Pfam" id="PF02709">
    <property type="entry name" value="Glyco_transf_7C"/>
    <property type="match status" value="1"/>
</dbReference>
<dbReference type="InterPro" id="IPR029044">
    <property type="entry name" value="Nucleotide-diphossugar_trans"/>
</dbReference>
<dbReference type="PANTHER" id="PTHR43179:SF12">
    <property type="entry name" value="GALACTOFURANOSYLTRANSFERASE GLFT2"/>
    <property type="match status" value="1"/>
</dbReference>
<evidence type="ECO:0000256" key="1">
    <source>
        <dbReference type="ARBA" id="ARBA00006739"/>
    </source>
</evidence>
<dbReference type="SUPFAM" id="SSF53448">
    <property type="entry name" value="Nucleotide-diphospho-sugar transferases"/>
    <property type="match status" value="1"/>
</dbReference>
<dbReference type="CDD" id="cd04186">
    <property type="entry name" value="GT_2_like_c"/>
    <property type="match status" value="1"/>
</dbReference>
<evidence type="ECO:0000313" key="7">
    <source>
        <dbReference type="EMBL" id="RKF03950.1"/>
    </source>
</evidence>
<dbReference type="PANTHER" id="PTHR43179">
    <property type="entry name" value="RHAMNOSYLTRANSFERASE WBBL"/>
    <property type="match status" value="1"/>
</dbReference>
<evidence type="ECO:0000256" key="3">
    <source>
        <dbReference type="ARBA" id="ARBA00022679"/>
    </source>
</evidence>